<sequence>MVERWPALFTERQVFAEFNRIASKNLEGDFFEALDQYTPRFIEIFRTKKGTVGRKLSELMQHMSWMTSDVTVLRSVVLKGIPILLGDDSSEFFKTCSDTARDEALECITVGVLTVVSEDSPHEGPSSVDLQPISTTIILEGGIVI</sequence>
<dbReference type="AlphaFoldDB" id="A0A9N7Y6K8"/>
<dbReference type="Proteomes" id="UP001153269">
    <property type="component" value="Unassembled WGS sequence"/>
</dbReference>
<name>A0A9N7Y6K8_PLEPL</name>
<comment type="caution">
    <text evidence="1">The sequence shown here is derived from an EMBL/GenBank/DDBJ whole genome shotgun (WGS) entry which is preliminary data.</text>
</comment>
<dbReference type="PANTHER" id="PTHR31025">
    <property type="entry name" value="SI:CH211-196P9.1-RELATED"/>
    <property type="match status" value="1"/>
</dbReference>
<evidence type="ECO:0000313" key="1">
    <source>
        <dbReference type="EMBL" id="CAB1414558.1"/>
    </source>
</evidence>
<accession>A0A9N7Y6K8</accession>
<proteinExistence type="predicted"/>
<organism evidence="1 2">
    <name type="scientific">Pleuronectes platessa</name>
    <name type="common">European plaice</name>
    <dbReference type="NCBI Taxonomy" id="8262"/>
    <lineage>
        <taxon>Eukaryota</taxon>
        <taxon>Metazoa</taxon>
        <taxon>Chordata</taxon>
        <taxon>Craniata</taxon>
        <taxon>Vertebrata</taxon>
        <taxon>Euteleostomi</taxon>
        <taxon>Actinopterygii</taxon>
        <taxon>Neopterygii</taxon>
        <taxon>Teleostei</taxon>
        <taxon>Neoteleostei</taxon>
        <taxon>Acanthomorphata</taxon>
        <taxon>Carangaria</taxon>
        <taxon>Pleuronectiformes</taxon>
        <taxon>Pleuronectoidei</taxon>
        <taxon>Pleuronectidae</taxon>
        <taxon>Pleuronectes</taxon>
    </lineage>
</organism>
<gene>
    <name evidence="1" type="ORF">PLEPLA_LOCUS2267</name>
</gene>
<keyword evidence="2" id="KW-1185">Reference proteome</keyword>
<protein>
    <submittedName>
        <fullName evidence="1">Uncharacterized protein</fullName>
    </submittedName>
</protein>
<dbReference type="EMBL" id="CADEAL010000113">
    <property type="protein sequence ID" value="CAB1414558.1"/>
    <property type="molecule type" value="Genomic_DNA"/>
</dbReference>
<evidence type="ECO:0000313" key="2">
    <source>
        <dbReference type="Proteomes" id="UP001153269"/>
    </source>
</evidence>
<dbReference type="PANTHER" id="PTHR31025:SF19">
    <property type="entry name" value="SI:CH73-42K18.1-RELATED"/>
    <property type="match status" value="1"/>
</dbReference>
<reference evidence="1" key="1">
    <citation type="submission" date="2020-03" db="EMBL/GenBank/DDBJ databases">
        <authorList>
            <person name="Weist P."/>
        </authorList>
    </citation>
    <scope>NUCLEOTIDE SEQUENCE</scope>
</reference>